<dbReference type="InterPro" id="IPR036179">
    <property type="entry name" value="Ig-like_dom_sf"/>
</dbReference>
<dbReference type="PaxDb" id="9823-ENSSSCP00000027414"/>
<accession>A0A286ZYJ0</accession>
<evidence type="ECO:0000256" key="3">
    <source>
        <dbReference type="ARBA" id="ARBA00023170"/>
    </source>
</evidence>
<dbReference type="Pfam" id="PF07686">
    <property type="entry name" value="V-set"/>
    <property type="match status" value="1"/>
</dbReference>
<feature type="chain" id="PRO_5011533997" description="Immunoglobulin V-set domain-containing protein" evidence="5">
    <location>
        <begin position="21"/>
        <end position="127"/>
    </location>
</feature>
<keyword evidence="8" id="KW-1185">Reference proteome</keyword>
<evidence type="ECO:0000313" key="7">
    <source>
        <dbReference type="Ensembl" id="ENSSSCP00000036525.1"/>
    </source>
</evidence>
<dbReference type="GO" id="GO:0002250">
    <property type="term" value="P:adaptive immune response"/>
    <property type="evidence" value="ECO:0007669"/>
    <property type="project" value="UniProtKB-KW"/>
</dbReference>
<evidence type="ECO:0000313" key="8">
    <source>
        <dbReference type="Proteomes" id="UP000008227"/>
    </source>
</evidence>
<keyword evidence="1 5" id="KW-0732">Signal</keyword>
<evidence type="ECO:0000256" key="1">
    <source>
        <dbReference type="ARBA" id="ARBA00022729"/>
    </source>
</evidence>
<feature type="signal peptide" evidence="5">
    <location>
        <begin position="1"/>
        <end position="20"/>
    </location>
</feature>
<dbReference type="AlphaFoldDB" id="A0A286ZYJ0"/>
<reference evidence="7" key="4">
    <citation type="submission" date="2025-09" db="UniProtKB">
        <authorList>
            <consortium name="Ensembl"/>
        </authorList>
    </citation>
    <scope>IDENTIFICATION</scope>
</reference>
<dbReference type="InterPro" id="IPR013783">
    <property type="entry name" value="Ig-like_fold"/>
</dbReference>
<dbReference type="STRING" id="9823.ENSSSCP00000036525"/>
<dbReference type="PANTHER" id="PTHR19367">
    <property type="entry name" value="T-CELL RECEPTOR ALPHA CHAIN V REGION"/>
    <property type="match status" value="1"/>
</dbReference>
<keyword evidence="2" id="KW-1064">Adaptive immunity</keyword>
<dbReference type="SUPFAM" id="SSF48726">
    <property type="entry name" value="Immunoglobulin"/>
    <property type="match status" value="1"/>
</dbReference>
<evidence type="ECO:0000256" key="2">
    <source>
        <dbReference type="ARBA" id="ARBA00023130"/>
    </source>
</evidence>
<evidence type="ECO:0000256" key="4">
    <source>
        <dbReference type="ARBA" id="ARBA00023319"/>
    </source>
</evidence>
<proteinExistence type="predicted"/>
<reference evidence="7" key="2">
    <citation type="journal article" date="2020" name="Gigascience">
        <title>An improved pig reference genome sequence to enable pig genetics and genomics research.</title>
        <authorList>
            <person name="Warr A."/>
            <person name="Affara N."/>
            <person name="Aken B."/>
            <person name="Beiki H."/>
            <person name="Bickhart D.M."/>
            <person name="Billis K."/>
            <person name="Chow W."/>
            <person name="Eory L."/>
            <person name="Finlayson H.A."/>
            <person name="Flicek P."/>
            <person name="Giron C.G."/>
            <person name="Griffin D.K."/>
            <person name="Hall R."/>
            <person name="Hannum G."/>
            <person name="Hourlier T."/>
            <person name="Howe K."/>
            <person name="Hume D.A."/>
            <person name="Izuogu O."/>
            <person name="Kim K."/>
            <person name="Koren S."/>
            <person name="Liu H."/>
            <person name="Manchanda N."/>
            <person name="Martin F.J."/>
            <person name="Nonneman D.J."/>
            <person name="O'Connor R.E."/>
            <person name="Phillippy A.M."/>
            <person name="Rohrer G.A."/>
            <person name="Rosen B.D."/>
            <person name="Rund L.A."/>
            <person name="Sargent C.A."/>
            <person name="Schook L.B."/>
            <person name="Schroeder S.G."/>
            <person name="Schwartz A.S."/>
            <person name="Skinner B.M."/>
            <person name="Talbot R."/>
            <person name="Tseng E."/>
            <person name="Tuggle C.K."/>
            <person name="Watson M."/>
            <person name="Smith T.P.L."/>
            <person name="Archibald A.L."/>
        </authorList>
    </citation>
    <scope>NUCLEOTIDE SEQUENCE [LARGE SCALE GENOMIC DNA]</scope>
    <source>
        <strain evidence="7">Duroc</strain>
    </source>
</reference>
<dbReference type="GeneTree" id="ENSGT00940000153073"/>
<keyword evidence="4" id="KW-0393">Immunoglobulin domain</keyword>
<dbReference type="InParanoid" id="A0A286ZYJ0"/>
<evidence type="ECO:0000259" key="6">
    <source>
        <dbReference type="Pfam" id="PF07686"/>
    </source>
</evidence>
<dbReference type="eggNOG" id="ENOG502S9QH">
    <property type="taxonomic scope" value="Eukaryota"/>
</dbReference>
<name>A0A286ZYJ0_PIG</name>
<dbReference type="Ensembl" id="ENSSSCT00000063289.3">
    <property type="protein sequence ID" value="ENSSSCP00000036525.1"/>
    <property type="gene ID" value="ENSSSCG00000034110.3"/>
</dbReference>
<keyword evidence="3" id="KW-0675">Receptor</keyword>
<keyword evidence="2" id="KW-0391">Immunity</keyword>
<sequence>MFLLLIPVLGLPFSLRDARAQSVTQPDKHVTVSEEGLLELKCNYSYSGAPYLFWYVQYPSQGLQLLLKYLSGPPLVEGIKGFKAEFKKDETSFYLRKTSALWSDSAKYFCVLGDTVPKSAGGAEHKL</sequence>
<dbReference type="InterPro" id="IPR051287">
    <property type="entry name" value="TCR_variable_region"/>
</dbReference>
<dbReference type="OMA" id="QGHNLTC"/>
<dbReference type="Proteomes" id="UP000008227">
    <property type="component" value="Chromosome 7"/>
</dbReference>
<evidence type="ECO:0000256" key="5">
    <source>
        <dbReference type="SAM" id="SignalP"/>
    </source>
</evidence>
<dbReference type="FunCoup" id="A0A286ZYJ0">
    <property type="interactions" value="6"/>
</dbReference>
<dbReference type="ExpressionAtlas" id="A0A286ZYJ0">
    <property type="expression patterns" value="baseline and differential"/>
</dbReference>
<dbReference type="InterPro" id="IPR013106">
    <property type="entry name" value="Ig_V-set"/>
</dbReference>
<dbReference type="Bgee" id="ENSSSCG00000034110">
    <property type="expression patterns" value="Expressed in blood and 8 other cell types or tissues"/>
</dbReference>
<dbReference type="PANTHER" id="PTHR19367:SF24">
    <property type="entry name" value="T CELL RECEPTOR ALPHA VARIABLE 8-4"/>
    <property type="match status" value="1"/>
</dbReference>
<dbReference type="SMR" id="A0A286ZYJ0"/>
<reference evidence="8" key="1">
    <citation type="submission" date="2009-11" db="EMBL/GenBank/DDBJ databases">
        <authorList>
            <consortium name="Porcine genome sequencing project"/>
        </authorList>
    </citation>
    <scope>NUCLEOTIDE SEQUENCE [LARGE SCALE GENOMIC DNA]</scope>
    <source>
        <strain evidence="8">Duroc</strain>
    </source>
</reference>
<reference evidence="7" key="3">
    <citation type="submission" date="2025-08" db="UniProtKB">
        <authorList>
            <consortium name="Ensembl"/>
        </authorList>
    </citation>
    <scope>IDENTIFICATION</scope>
</reference>
<protein>
    <recommendedName>
        <fullName evidence="6">Immunoglobulin V-set domain-containing protein</fullName>
    </recommendedName>
</protein>
<dbReference type="Gene3D" id="2.60.40.10">
    <property type="entry name" value="Immunoglobulins"/>
    <property type="match status" value="1"/>
</dbReference>
<feature type="domain" description="Immunoglobulin V-set" evidence="6">
    <location>
        <begin position="25"/>
        <end position="116"/>
    </location>
</feature>
<organism evidence="7 8">
    <name type="scientific">Sus scrofa</name>
    <name type="common">Pig</name>
    <dbReference type="NCBI Taxonomy" id="9823"/>
    <lineage>
        <taxon>Eukaryota</taxon>
        <taxon>Metazoa</taxon>
        <taxon>Chordata</taxon>
        <taxon>Craniata</taxon>
        <taxon>Vertebrata</taxon>
        <taxon>Euteleostomi</taxon>
        <taxon>Mammalia</taxon>
        <taxon>Eutheria</taxon>
        <taxon>Laurasiatheria</taxon>
        <taxon>Artiodactyla</taxon>
        <taxon>Suina</taxon>
        <taxon>Suidae</taxon>
        <taxon>Sus</taxon>
    </lineage>
</organism>